<proteinExistence type="predicted"/>
<feature type="compositionally biased region" description="Polar residues" evidence="2">
    <location>
        <begin position="107"/>
        <end position="134"/>
    </location>
</feature>
<feature type="transmembrane region" description="Helical" evidence="3">
    <location>
        <begin position="20"/>
        <end position="40"/>
    </location>
</feature>
<dbReference type="EMBL" id="MWWY01000025">
    <property type="protein sequence ID" value="OZG64086.1"/>
    <property type="molecule type" value="Genomic_DNA"/>
</dbReference>
<dbReference type="InterPro" id="IPR031989">
    <property type="entry name" value="DUF5067"/>
</dbReference>
<feature type="transmembrane region" description="Helical" evidence="3">
    <location>
        <begin position="74"/>
        <end position="93"/>
    </location>
</feature>
<dbReference type="Proteomes" id="UP000216074">
    <property type="component" value="Unassembled WGS sequence"/>
</dbReference>
<gene>
    <name evidence="5" type="ORF">BHAP_1253</name>
</gene>
<protein>
    <recommendedName>
        <fullName evidence="4">DUF5067 domain-containing protein</fullName>
    </recommendedName>
</protein>
<dbReference type="AlphaFoldDB" id="A0A261FZB1"/>
<evidence type="ECO:0000256" key="2">
    <source>
        <dbReference type="SAM" id="MobiDB-lite"/>
    </source>
</evidence>
<evidence type="ECO:0000313" key="5">
    <source>
        <dbReference type="EMBL" id="OZG64086.1"/>
    </source>
</evidence>
<sequence>MVNANTSQTARSTASNPQHITVCGVIGIVFGALGFVLSFIPIINNIAAILGFVGIILALIGIVGTFRGKKSGKAVAVIAAILSILAIVITLAMQSAASKAIDNALGQSTTTQNTTSDKASEPNTSNKNSDQTAKGEQDMEGDLNNLHVKIVSAVKSSNDYNGKPTVLVTYEWKNNTDKNNSFAALSHPQVFQNGQSLDTATYVEQPEGYDVRSYLAEVQPGATGTVTLGYVLKDDSAITVDVTDLVSFNSNAKITHTFDL</sequence>
<keyword evidence="6" id="KW-1185">Reference proteome</keyword>
<organism evidence="5 6">
    <name type="scientific">Bifidobacterium hapali</name>
    <dbReference type="NCBI Taxonomy" id="1630172"/>
    <lineage>
        <taxon>Bacteria</taxon>
        <taxon>Bacillati</taxon>
        <taxon>Actinomycetota</taxon>
        <taxon>Actinomycetes</taxon>
        <taxon>Bifidobacteriales</taxon>
        <taxon>Bifidobacteriaceae</taxon>
        <taxon>Bifidobacterium</taxon>
    </lineage>
</organism>
<dbReference type="Gene3D" id="2.60.40.1240">
    <property type="match status" value="1"/>
</dbReference>
<keyword evidence="3" id="KW-1133">Transmembrane helix</keyword>
<comment type="caution">
    <text evidence="5">The sequence shown here is derived from an EMBL/GenBank/DDBJ whole genome shotgun (WGS) entry which is preliminary data.</text>
</comment>
<keyword evidence="3" id="KW-0472">Membrane</keyword>
<dbReference type="InterPro" id="IPR029050">
    <property type="entry name" value="Immunoprotect_excell_Ig-like"/>
</dbReference>
<reference evidence="5 6" key="1">
    <citation type="journal article" date="2017" name="BMC Genomics">
        <title>Comparative genomic and phylogenomic analyses of the Bifidobacteriaceae family.</title>
        <authorList>
            <person name="Lugli G.A."/>
            <person name="Milani C."/>
            <person name="Turroni F."/>
            <person name="Duranti S."/>
            <person name="Mancabelli L."/>
            <person name="Mangifesta M."/>
            <person name="Ferrario C."/>
            <person name="Modesto M."/>
            <person name="Mattarelli P."/>
            <person name="Jiri K."/>
            <person name="van Sinderen D."/>
            <person name="Ventura M."/>
        </authorList>
    </citation>
    <scope>NUCLEOTIDE SEQUENCE [LARGE SCALE GENOMIC DNA]</scope>
    <source>
        <strain evidence="5 6">DSM 100202</strain>
    </source>
</reference>
<feature type="domain" description="DUF5067" evidence="4">
    <location>
        <begin position="124"/>
        <end position="244"/>
    </location>
</feature>
<name>A0A261FZB1_9BIFI</name>
<evidence type="ECO:0000259" key="4">
    <source>
        <dbReference type="Pfam" id="PF16729"/>
    </source>
</evidence>
<evidence type="ECO:0000256" key="3">
    <source>
        <dbReference type="SAM" id="Phobius"/>
    </source>
</evidence>
<feature type="region of interest" description="Disordered" evidence="2">
    <location>
        <begin position="107"/>
        <end position="139"/>
    </location>
</feature>
<evidence type="ECO:0000313" key="6">
    <source>
        <dbReference type="Proteomes" id="UP000216074"/>
    </source>
</evidence>
<keyword evidence="3" id="KW-0812">Transmembrane</keyword>
<evidence type="ECO:0000256" key="1">
    <source>
        <dbReference type="ARBA" id="ARBA00022729"/>
    </source>
</evidence>
<accession>A0A261FZB1</accession>
<keyword evidence="1" id="KW-0732">Signal</keyword>
<feature type="transmembrane region" description="Helical" evidence="3">
    <location>
        <begin position="46"/>
        <end position="67"/>
    </location>
</feature>
<dbReference type="Pfam" id="PF16729">
    <property type="entry name" value="DUF5067"/>
    <property type="match status" value="1"/>
</dbReference>
<dbReference type="RefSeq" id="WP_244569335.1">
    <property type="nucleotide sequence ID" value="NZ_MWWY01000025.1"/>
</dbReference>